<proteinExistence type="predicted"/>
<name>A0ABM4UAP4_COFAR</name>
<dbReference type="Proteomes" id="UP001652660">
    <property type="component" value="Chromosome 5e"/>
</dbReference>
<organism evidence="1 2">
    <name type="scientific">Coffea arabica</name>
    <name type="common">Arabian coffee</name>
    <dbReference type="NCBI Taxonomy" id="13443"/>
    <lineage>
        <taxon>Eukaryota</taxon>
        <taxon>Viridiplantae</taxon>
        <taxon>Streptophyta</taxon>
        <taxon>Embryophyta</taxon>
        <taxon>Tracheophyta</taxon>
        <taxon>Spermatophyta</taxon>
        <taxon>Magnoliopsida</taxon>
        <taxon>eudicotyledons</taxon>
        <taxon>Gunneridae</taxon>
        <taxon>Pentapetalae</taxon>
        <taxon>asterids</taxon>
        <taxon>lamiids</taxon>
        <taxon>Gentianales</taxon>
        <taxon>Rubiaceae</taxon>
        <taxon>Ixoroideae</taxon>
        <taxon>Gardenieae complex</taxon>
        <taxon>Bertiereae - Coffeeae clade</taxon>
        <taxon>Coffeeae</taxon>
        <taxon>Coffea</taxon>
    </lineage>
</organism>
<protein>
    <submittedName>
        <fullName evidence="2">Uncharacterized protein isoform X1</fullName>
    </submittedName>
</protein>
<dbReference type="GeneID" id="140006412"/>
<accession>A0ABM4UAP4</accession>
<gene>
    <name evidence="2" type="primary">LOC140006412</name>
</gene>
<sequence length="277" mass="31988">MGLKRRSCKLAGKPVNVVQDVIKTVPLVQCSTSGARIVTISSLRSELKRIPGDQRRKELGDIDTLTKEKINAHLFLFSFWSMTFLGLVEAFEYDGESSPKCFFSRMRSVSTTSLLGRRKSKSDVKENFGTQVGNVSYHYIIWKRFYHVAWLLCPFQTSFSCVHRFICFGYCIWDWRTSRGAFTKLDFEAYNGPSRGYNQLGSIGYNTEQFFLQLRKQQFHVSKNCLRLACTRLEVVAGELSKSCHGRQQKQNCFWIGERCIVHFKLHAACFLIYQCN</sequence>
<reference evidence="2" key="1">
    <citation type="submission" date="2025-08" db="UniProtKB">
        <authorList>
            <consortium name="RefSeq"/>
        </authorList>
    </citation>
    <scope>IDENTIFICATION</scope>
    <source>
        <tissue evidence="2">Leaves</tissue>
    </source>
</reference>
<keyword evidence="1" id="KW-1185">Reference proteome</keyword>
<dbReference type="RefSeq" id="XP_071904349.1">
    <property type="nucleotide sequence ID" value="XM_072048248.1"/>
</dbReference>
<evidence type="ECO:0000313" key="2">
    <source>
        <dbReference type="RefSeq" id="XP_071904349.1"/>
    </source>
</evidence>
<evidence type="ECO:0000313" key="1">
    <source>
        <dbReference type="Proteomes" id="UP001652660"/>
    </source>
</evidence>